<dbReference type="InterPro" id="IPR008928">
    <property type="entry name" value="6-hairpin_glycosidase_sf"/>
</dbReference>
<dbReference type="Gene3D" id="1.50.10.20">
    <property type="match status" value="1"/>
</dbReference>
<reference evidence="14" key="1">
    <citation type="journal article" date="2023" name="Mol. Phylogenet. Evol.">
        <title>Genome-scale phylogeny and comparative genomics of the fungal order Sordariales.</title>
        <authorList>
            <person name="Hensen N."/>
            <person name="Bonometti L."/>
            <person name="Westerberg I."/>
            <person name="Brannstrom I.O."/>
            <person name="Guillou S."/>
            <person name="Cros-Aarteil S."/>
            <person name="Calhoun S."/>
            <person name="Haridas S."/>
            <person name="Kuo A."/>
            <person name="Mondo S."/>
            <person name="Pangilinan J."/>
            <person name="Riley R."/>
            <person name="LaButti K."/>
            <person name="Andreopoulos B."/>
            <person name="Lipzen A."/>
            <person name="Chen C."/>
            <person name="Yan M."/>
            <person name="Daum C."/>
            <person name="Ng V."/>
            <person name="Clum A."/>
            <person name="Steindorff A."/>
            <person name="Ohm R.A."/>
            <person name="Martin F."/>
            <person name="Silar P."/>
            <person name="Natvig D.O."/>
            <person name="Lalanne C."/>
            <person name="Gautier V."/>
            <person name="Ament-Velasquez S.L."/>
            <person name="Kruys A."/>
            <person name="Hutchinson M.I."/>
            <person name="Powell A.J."/>
            <person name="Barry K."/>
            <person name="Miller A.N."/>
            <person name="Grigoriev I.V."/>
            <person name="Debuchy R."/>
            <person name="Gladieux P."/>
            <person name="Hiltunen Thoren M."/>
            <person name="Johannesson H."/>
        </authorList>
    </citation>
    <scope>NUCLEOTIDE SEQUENCE</scope>
    <source>
        <strain evidence="14">CBS 103.79</strain>
    </source>
</reference>
<evidence type="ECO:0000256" key="2">
    <source>
        <dbReference type="ARBA" id="ARBA00004308"/>
    </source>
</evidence>
<dbReference type="Pfam" id="PF03663">
    <property type="entry name" value="Glyco_hydro_76"/>
    <property type="match status" value="1"/>
</dbReference>
<evidence type="ECO:0000256" key="12">
    <source>
        <dbReference type="SAM" id="Phobius"/>
    </source>
</evidence>
<evidence type="ECO:0000256" key="8">
    <source>
        <dbReference type="ARBA" id="ARBA00023180"/>
    </source>
</evidence>
<keyword evidence="12" id="KW-1133">Transmembrane helix</keyword>
<feature type="signal peptide" evidence="13">
    <location>
        <begin position="1"/>
        <end position="21"/>
    </location>
</feature>
<comment type="subcellular location">
    <subcellularLocation>
        <location evidence="2">Endomembrane system</location>
    </subcellularLocation>
</comment>
<keyword evidence="7 12" id="KW-0472">Membrane</keyword>
<evidence type="ECO:0000256" key="4">
    <source>
        <dbReference type="ARBA" id="ARBA00012350"/>
    </source>
</evidence>
<keyword evidence="9 10" id="KW-0326">Glycosidase</keyword>
<evidence type="ECO:0000256" key="5">
    <source>
        <dbReference type="ARBA" id="ARBA00022729"/>
    </source>
</evidence>
<gene>
    <name evidence="14" type="ORF">C8A05DRAFT_34615</name>
</gene>
<comment type="caution">
    <text evidence="14">The sequence shown here is derived from an EMBL/GenBank/DDBJ whole genome shotgun (WGS) entry which is preliminary data.</text>
</comment>
<comment type="catalytic activity">
    <reaction evidence="1 10">
        <text>Random hydrolysis of (1-&gt;6)-alpha-D-mannosidic linkages in unbranched (1-&gt;6)-mannans.</text>
        <dbReference type="EC" id="3.2.1.101"/>
    </reaction>
</comment>
<dbReference type="PANTHER" id="PTHR12145:SF36">
    <property type="entry name" value="MANNAN ENDO-1,6-ALPHA-MANNOSIDASE DCW1"/>
    <property type="match status" value="1"/>
</dbReference>
<name>A0AAN6RT03_9PEZI</name>
<evidence type="ECO:0000256" key="9">
    <source>
        <dbReference type="ARBA" id="ARBA00023295"/>
    </source>
</evidence>
<organism evidence="14 15">
    <name type="scientific">Staphylotrichum tortipilum</name>
    <dbReference type="NCBI Taxonomy" id="2831512"/>
    <lineage>
        <taxon>Eukaryota</taxon>
        <taxon>Fungi</taxon>
        <taxon>Dikarya</taxon>
        <taxon>Ascomycota</taxon>
        <taxon>Pezizomycotina</taxon>
        <taxon>Sordariomycetes</taxon>
        <taxon>Sordariomycetidae</taxon>
        <taxon>Sordariales</taxon>
        <taxon>Chaetomiaceae</taxon>
        <taxon>Staphylotrichum</taxon>
    </lineage>
</organism>
<evidence type="ECO:0000256" key="10">
    <source>
        <dbReference type="PIRNR" id="PIRNR016302"/>
    </source>
</evidence>
<sequence length="432" mass="46747">MVSILTSRLAIFLAATCVCAALDVDLTSVASIQSAANVVAQSLLSYYHGDEPGQVPGILPGPPQRGTGPYYWWEGDVLWGTMVDYWHYTNDTTFNEATTQALLFQSEDTYNSANWSLSMGNDDQGFWAMSAMLAAEVGYPDPPADQPQWLALAQGVFNNLVSRWEPELCGGGLRWQVFTHNVGFDYKNTIATGIMFNIGARLARYTRNDSYATWAERSWDWLVQLNYIDDQYNVYDSAHIGDNCTIVDKAQFSYNAAVLAEGLAYMYAYTNASAKWQTPLAGLVNRTLEFFFPDGIMIEQPCERPTTLAPFVADPIMAALQSSAAGAAKSCNPNGTCGFRWTTGAYDGNTGAGQQMSALAALMSLLVTQESVPPLTESSGGTSKGDPGAGNHAPALPGALPPITMGDRVGAGILTTFLVASLLAGMWWLMRD</sequence>
<feature type="transmembrane region" description="Helical" evidence="12">
    <location>
        <begin position="409"/>
        <end position="430"/>
    </location>
</feature>
<dbReference type="FunFam" id="1.50.10.20:FF:000006">
    <property type="entry name" value="Mannan endo-1,6-alpha-mannosidase"/>
    <property type="match status" value="1"/>
</dbReference>
<keyword evidence="12" id="KW-0812">Transmembrane</keyword>
<dbReference type="GO" id="GO:0012505">
    <property type="term" value="C:endomembrane system"/>
    <property type="evidence" value="ECO:0007669"/>
    <property type="project" value="UniProtKB-SubCell"/>
</dbReference>
<dbReference type="SUPFAM" id="SSF48208">
    <property type="entry name" value="Six-hairpin glycosidases"/>
    <property type="match status" value="1"/>
</dbReference>
<protein>
    <recommendedName>
        <fullName evidence="4 10">Mannan endo-1,6-alpha-mannosidase</fullName>
        <ecNumber evidence="4 10">3.2.1.101</ecNumber>
    </recommendedName>
</protein>
<feature type="region of interest" description="Disordered" evidence="11">
    <location>
        <begin position="373"/>
        <end position="397"/>
    </location>
</feature>
<feature type="chain" id="PRO_5043054968" description="Mannan endo-1,6-alpha-mannosidase" evidence="13">
    <location>
        <begin position="22"/>
        <end position="432"/>
    </location>
</feature>
<dbReference type="InterPro" id="IPR005198">
    <property type="entry name" value="Glyco_hydro_76"/>
</dbReference>
<dbReference type="InterPro" id="IPR014480">
    <property type="entry name" value="Mannan-1_6-alpha_mannosidase"/>
</dbReference>
<evidence type="ECO:0000313" key="15">
    <source>
        <dbReference type="Proteomes" id="UP001303889"/>
    </source>
</evidence>
<reference evidence="14" key="2">
    <citation type="submission" date="2023-05" db="EMBL/GenBank/DDBJ databases">
        <authorList>
            <consortium name="Lawrence Berkeley National Laboratory"/>
            <person name="Steindorff A."/>
            <person name="Hensen N."/>
            <person name="Bonometti L."/>
            <person name="Westerberg I."/>
            <person name="Brannstrom I.O."/>
            <person name="Guillou S."/>
            <person name="Cros-Aarteil S."/>
            <person name="Calhoun S."/>
            <person name="Haridas S."/>
            <person name="Kuo A."/>
            <person name="Mondo S."/>
            <person name="Pangilinan J."/>
            <person name="Riley R."/>
            <person name="Labutti K."/>
            <person name="Andreopoulos B."/>
            <person name="Lipzen A."/>
            <person name="Chen C."/>
            <person name="Yanf M."/>
            <person name="Daum C."/>
            <person name="Ng V."/>
            <person name="Clum A."/>
            <person name="Ohm R."/>
            <person name="Martin F."/>
            <person name="Silar P."/>
            <person name="Natvig D."/>
            <person name="Lalanne C."/>
            <person name="Gautier V."/>
            <person name="Ament-Velasquez S.L."/>
            <person name="Kruys A."/>
            <person name="Hutchinson M.I."/>
            <person name="Powell A.J."/>
            <person name="Barry K."/>
            <person name="Miller A.N."/>
            <person name="Grigoriev I.V."/>
            <person name="Debuchy R."/>
            <person name="Gladieux P."/>
            <person name="Thoren M.H."/>
            <person name="Johannesson H."/>
        </authorList>
    </citation>
    <scope>NUCLEOTIDE SEQUENCE</scope>
    <source>
        <strain evidence="14">CBS 103.79</strain>
    </source>
</reference>
<evidence type="ECO:0000256" key="7">
    <source>
        <dbReference type="ARBA" id="ARBA00023136"/>
    </source>
</evidence>
<dbReference type="GO" id="GO:0008496">
    <property type="term" value="F:mannan endo-1,6-alpha-mannosidase activity"/>
    <property type="evidence" value="ECO:0007669"/>
    <property type="project" value="UniProtKB-UniRule"/>
</dbReference>
<proteinExistence type="inferred from homology"/>
<accession>A0AAN6RT03</accession>
<keyword evidence="8" id="KW-0325">Glycoprotein</keyword>
<keyword evidence="5 13" id="KW-0732">Signal</keyword>
<comment type="similarity">
    <text evidence="3 10">Belongs to the glycosyl hydrolase 76 family.</text>
</comment>
<evidence type="ECO:0000256" key="11">
    <source>
        <dbReference type="SAM" id="MobiDB-lite"/>
    </source>
</evidence>
<dbReference type="Proteomes" id="UP001303889">
    <property type="component" value="Unassembled WGS sequence"/>
</dbReference>
<dbReference type="AlphaFoldDB" id="A0AAN6RT03"/>
<evidence type="ECO:0000256" key="6">
    <source>
        <dbReference type="ARBA" id="ARBA00022801"/>
    </source>
</evidence>
<dbReference type="EC" id="3.2.1.101" evidence="4 10"/>
<dbReference type="GO" id="GO:0016052">
    <property type="term" value="P:carbohydrate catabolic process"/>
    <property type="evidence" value="ECO:0007669"/>
    <property type="project" value="InterPro"/>
</dbReference>
<keyword evidence="6 10" id="KW-0378">Hydrolase</keyword>
<evidence type="ECO:0000256" key="3">
    <source>
        <dbReference type="ARBA" id="ARBA00009699"/>
    </source>
</evidence>
<keyword evidence="15" id="KW-1185">Reference proteome</keyword>
<dbReference type="PIRSF" id="PIRSF016302">
    <property type="entry name" value="Man_a_manosd"/>
    <property type="match status" value="1"/>
</dbReference>
<evidence type="ECO:0000256" key="13">
    <source>
        <dbReference type="SAM" id="SignalP"/>
    </source>
</evidence>
<dbReference type="GO" id="GO:0009272">
    <property type="term" value="P:fungal-type cell wall biogenesis"/>
    <property type="evidence" value="ECO:0007669"/>
    <property type="project" value="TreeGrafter"/>
</dbReference>
<evidence type="ECO:0000313" key="14">
    <source>
        <dbReference type="EMBL" id="KAK3901699.1"/>
    </source>
</evidence>
<dbReference type="PANTHER" id="PTHR12145">
    <property type="entry name" value="MANNAN ENDO-1,6-ALPHA-MANNOSIDASE DCW1"/>
    <property type="match status" value="1"/>
</dbReference>
<dbReference type="EMBL" id="MU855561">
    <property type="protein sequence ID" value="KAK3901699.1"/>
    <property type="molecule type" value="Genomic_DNA"/>
</dbReference>
<evidence type="ECO:0000256" key="1">
    <source>
        <dbReference type="ARBA" id="ARBA00001452"/>
    </source>
</evidence>